<keyword evidence="2" id="KW-1133">Transmembrane helix</keyword>
<dbReference type="Gene3D" id="3.10.100.10">
    <property type="entry name" value="Mannose-Binding Protein A, subunit A"/>
    <property type="match status" value="1"/>
</dbReference>
<dbReference type="PANTHER" id="PTHR22803">
    <property type="entry name" value="MANNOSE, PHOSPHOLIPASE, LECTIN RECEPTOR RELATED"/>
    <property type="match status" value="1"/>
</dbReference>
<dbReference type="PROSITE" id="PS50041">
    <property type="entry name" value="C_TYPE_LECTIN_2"/>
    <property type="match status" value="1"/>
</dbReference>
<evidence type="ECO:0000256" key="1">
    <source>
        <dbReference type="SAM" id="MobiDB-lite"/>
    </source>
</evidence>
<dbReference type="InterPro" id="IPR050111">
    <property type="entry name" value="C-type_lectin/snaclec_domain"/>
</dbReference>
<reference evidence="5" key="1">
    <citation type="submission" date="2022-11" db="UniProtKB">
        <authorList>
            <consortium name="WormBaseParasite"/>
        </authorList>
    </citation>
    <scope>IDENTIFICATION</scope>
</reference>
<protein>
    <submittedName>
        <fullName evidence="5">C-type lectin domain-containing protein</fullName>
    </submittedName>
</protein>
<keyword evidence="4" id="KW-1185">Reference proteome</keyword>
<dbReference type="WBParaSite" id="PSAMB.scaffold566size47004.g7228.t1">
    <property type="protein sequence ID" value="PSAMB.scaffold566size47004.g7228.t1"/>
    <property type="gene ID" value="PSAMB.scaffold566size47004.g7228"/>
</dbReference>
<dbReference type="CDD" id="cd00037">
    <property type="entry name" value="CLECT"/>
    <property type="match status" value="1"/>
</dbReference>
<dbReference type="InterPro" id="IPR016187">
    <property type="entry name" value="CTDL_fold"/>
</dbReference>
<name>A0A914X1U0_9BILA</name>
<dbReference type="SUPFAM" id="SSF56436">
    <property type="entry name" value="C-type lectin-like"/>
    <property type="match status" value="1"/>
</dbReference>
<feature type="domain" description="C-type lectin" evidence="3">
    <location>
        <begin position="319"/>
        <end position="439"/>
    </location>
</feature>
<dbReference type="InterPro" id="IPR016186">
    <property type="entry name" value="C-type_lectin-like/link_sf"/>
</dbReference>
<evidence type="ECO:0000256" key="2">
    <source>
        <dbReference type="SAM" id="Phobius"/>
    </source>
</evidence>
<dbReference type="Proteomes" id="UP000887566">
    <property type="component" value="Unplaced"/>
</dbReference>
<evidence type="ECO:0000313" key="5">
    <source>
        <dbReference type="WBParaSite" id="PSAMB.scaffold566size47004.g7228.t1"/>
    </source>
</evidence>
<sequence>MPRKDRKALMEPIERGLIDPQSVFYLIDDKSEGQVAICVEDFINLASTSSSDPSSEQQQDEYGHSSVQVYTPTPQRLIEALRRISVSDNISMSAYTSIDSESGYLSPSEPSRSRTTTDESTASVGTMNSETPVIPESRPPLRPSSPLAASLNTQKYSESNDAGAFGQRIKRPSFYLPEDGYMKEISPSEIISSDAVSKYTDIEKKVPKLDEFNASDENTARNKDERWRKINTILKRRFLLPFIIAVVVIIAAALGLGIYFYLKDPLLEKPPTTTPAAPSRTSNETFNCVNGSTYKITLDSAQLPLAELNIPEKYPTLIMGSLEYLFVSNVTRWVDAQAYCTAWCGYLTSIKGPEENQKILEMVKGHMPTFSHYWIGWKKWNNMWYLDDESNSSYSNFAPGEYNLQSNDNNRWGCVEVDGRGLWSWSMQDCNAVLPFVCERNSSDPMIQKTPFAPHQEVKCQDAGGMCKMDNDCADGTQQRHLCPEQPIDIVCCMPNKRKPPPVFNSTVTTCTDAGGVCNHVVYDECRGNFVAFNLSQSCPSTPRTYDCCIKNVTFP</sequence>
<dbReference type="InterPro" id="IPR001304">
    <property type="entry name" value="C-type_lectin-like"/>
</dbReference>
<feature type="region of interest" description="Disordered" evidence="1">
    <location>
        <begin position="47"/>
        <end position="70"/>
    </location>
</feature>
<evidence type="ECO:0000313" key="4">
    <source>
        <dbReference type="Proteomes" id="UP000887566"/>
    </source>
</evidence>
<feature type="transmembrane region" description="Helical" evidence="2">
    <location>
        <begin position="238"/>
        <end position="262"/>
    </location>
</feature>
<feature type="region of interest" description="Disordered" evidence="1">
    <location>
        <begin position="98"/>
        <end position="148"/>
    </location>
</feature>
<organism evidence="4 5">
    <name type="scientific">Plectus sambesii</name>
    <dbReference type="NCBI Taxonomy" id="2011161"/>
    <lineage>
        <taxon>Eukaryota</taxon>
        <taxon>Metazoa</taxon>
        <taxon>Ecdysozoa</taxon>
        <taxon>Nematoda</taxon>
        <taxon>Chromadorea</taxon>
        <taxon>Plectida</taxon>
        <taxon>Plectina</taxon>
        <taxon>Plectoidea</taxon>
        <taxon>Plectidae</taxon>
        <taxon>Plectus</taxon>
    </lineage>
</organism>
<evidence type="ECO:0000259" key="3">
    <source>
        <dbReference type="PROSITE" id="PS50041"/>
    </source>
</evidence>
<keyword evidence="2" id="KW-0472">Membrane</keyword>
<dbReference type="SMART" id="SM00034">
    <property type="entry name" value="CLECT"/>
    <property type="match status" value="1"/>
</dbReference>
<dbReference type="AlphaFoldDB" id="A0A914X1U0"/>
<keyword evidence="2" id="KW-0812">Transmembrane</keyword>
<feature type="compositionally biased region" description="Low complexity" evidence="1">
    <location>
        <begin position="47"/>
        <end position="57"/>
    </location>
</feature>
<dbReference type="Pfam" id="PF00059">
    <property type="entry name" value="Lectin_C"/>
    <property type="match status" value="1"/>
</dbReference>
<accession>A0A914X1U0</accession>
<proteinExistence type="predicted"/>